<comment type="caution">
    <text evidence="3">The sequence shown here is derived from an EMBL/GenBank/DDBJ whole genome shotgun (WGS) entry which is preliminary data.</text>
</comment>
<dbReference type="Proteomes" id="UP001595528">
    <property type="component" value="Unassembled WGS sequence"/>
</dbReference>
<dbReference type="InterPro" id="IPR010657">
    <property type="entry name" value="ImpA_N"/>
</dbReference>
<sequence length="384" mass="42793">MAEAAQVVDLEKILTPIPGESPAGRSLFYEPVYDDIKEARREDNPDLPTGVWQKPLKVANWSNVIDRCAKALAKDSKDLQLAAWLTEAMGKAWFLDGLQHGFRIIAGISDRFWEGMFPEIDDDDDLEARERILEWMDEQLPFTLLFMPITDPGNPMAEDYTWIQWRDAVRREQALAANKAVDNADDESIPTKDKILQSVALTGLPFLKARLAEIADTQAALKEMSDVLDAKFGKYGAPALRKVGRELDELKMWFDQELAKRPEEEEEPEAEEEPAPAPDDAAVPAEGEAAPEAPAAGATARTVKSGGAFRLASRDDAYAMLKAATDYLMEADPHSPTPYLVRRAIAFRDMSFTDLLEELVDDERQRNHLFRLMGLGEGGSPTTD</sequence>
<dbReference type="PANTHER" id="PTHR37951">
    <property type="entry name" value="CYTOPLASMIC PROTEIN-RELATED"/>
    <property type="match status" value="1"/>
</dbReference>
<evidence type="ECO:0000259" key="2">
    <source>
        <dbReference type="Pfam" id="PF06812"/>
    </source>
</evidence>
<dbReference type="NCBIfam" id="TIGR03363">
    <property type="entry name" value="VI_chp_8"/>
    <property type="match status" value="1"/>
</dbReference>
<dbReference type="Pfam" id="PF06812">
    <property type="entry name" value="ImpA_N"/>
    <property type="match status" value="1"/>
</dbReference>
<dbReference type="RefSeq" id="WP_379903751.1">
    <property type="nucleotide sequence ID" value="NZ_JBHRTR010000032.1"/>
</dbReference>
<reference evidence="4" key="1">
    <citation type="journal article" date="2019" name="Int. J. Syst. Evol. Microbiol.">
        <title>The Global Catalogue of Microorganisms (GCM) 10K type strain sequencing project: providing services to taxonomists for standard genome sequencing and annotation.</title>
        <authorList>
            <consortium name="The Broad Institute Genomics Platform"/>
            <consortium name="The Broad Institute Genome Sequencing Center for Infectious Disease"/>
            <person name="Wu L."/>
            <person name="Ma J."/>
        </authorList>
    </citation>
    <scope>NUCLEOTIDE SEQUENCE [LARGE SCALE GENOMIC DNA]</scope>
    <source>
        <strain evidence="4">KCTC 42964</strain>
    </source>
</reference>
<name>A0ABV7L4F1_9PROT</name>
<accession>A0ABV7L4F1</accession>
<protein>
    <submittedName>
        <fullName evidence="3">Type VI secretion system protein TssA</fullName>
    </submittedName>
</protein>
<evidence type="ECO:0000313" key="3">
    <source>
        <dbReference type="EMBL" id="MFC3229490.1"/>
    </source>
</evidence>
<feature type="compositionally biased region" description="Acidic residues" evidence="1">
    <location>
        <begin position="264"/>
        <end position="274"/>
    </location>
</feature>
<dbReference type="InterPro" id="IPR017740">
    <property type="entry name" value="TssA-like"/>
</dbReference>
<feature type="domain" description="ImpA N-terminal" evidence="2">
    <location>
        <begin position="14"/>
        <end position="137"/>
    </location>
</feature>
<feature type="region of interest" description="Disordered" evidence="1">
    <location>
        <begin position="260"/>
        <end position="302"/>
    </location>
</feature>
<dbReference type="PANTHER" id="PTHR37951:SF1">
    <property type="entry name" value="TYPE VI SECRETION SYSTEM COMPONENT TSSA1"/>
    <property type="match status" value="1"/>
</dbReference>
<evidence type="ECO:0000256" key="1">
    <source>
        <dbReference type="SAM" id="MobiDB-lite"/>
    </source>
</evidence>
<feature type="compositionally biased region" description="Low complexity" evidence="1">
    <location>
        <begin position="278"/>
        <end position="298"/>
    </location>
</feature>
<keyword evidence="4" id="KW-1185">Reference proteome</keyword>
<dbReference type="EMBL" id="JBHRTR010000032">
    <property type="protein sequence ID" value="MFC3229490.1"/>
    <property type="molecule type" value="Genomic_DNA"/>
</dbReference>
<organism evidence="3 4">
    <name type="scientific">Marinibaculum pumilum</name>
    <dbReference type="NCBI Taxonomy" id="1766165"/>
    <lineage>
        <taxon>Bacteria</taxon>
        <taxon>Pseudomonadati</taxon>
        <taxon>Pseudomonadota</taxon>
        <taxon>Alphaproteobacteria</taxon>
        <taxon>Rhodospirillales</taxon>
        <taxon>Rhodospirillaceae</taxon>
        <taxon>Marinibaculum</taxon>
    </lineage>
</organism>
<evidence type="ECO:0000313" key="4">
    <source>
        <dbReference type="Proteomes" id="UP001595528"/>
    </source>
</evidence>
<proteinExistence type="predicted"/>
<gene>
    <name evidence="3" type="primary">tssA</name>
    <name evidence="3" type="ORF">ACFOGJ_19740</name>
</gene>